<accession>A0ABM1KAA6</accession>
<evidence type="ECO:0000313" key="5">
    <source>
        <dbReference type="RefSeq" id="XP_015270643.1"/>
    </source>
</evidence>
<feature type="domain" description="DUF7605" evidence="3">
    <location>
        <begin position="542"/>
        <end position="694"/>
    </location>
</feature>
<dbReference type="PANTHER" id="PTHR47308">
    <property type="entry name" value="NUCLEAR GTPASE SLIP-GC"/>
    <property type="match status" value="1"/>
</dbReference>
<dbReference type="InterPro" id="IPR045063">
    <property type="entry name" value="Dynamin_N"/>
</dbReference>
<evidence type="ECO:0000259" key="2">
    <source>
        <dbReference type="Pfam" id="PF00350"/>
    </source>
</evidence>
<reference evidence="5" key="1">
    <citation type="submission" date="2025-08" db="UniProtKB">
        <authorList>
            <consortium name="RefSeq"/>
        </authorList>
    </citation>
    <scope>IDENTIFICATION</scope>
</reference>
<dbReference type="CDD" id="cd00882">
    <property type="entry name" value="Ras_like_GTPase"/>
    <property type="match status" value="1"/>
</dbReference>
<dbReference type="Proteomes" id="UP000694871">
    <property type="component" value="Unplaced"/>
</dbReference>
<dbReference type="InterPro" id="IPR053082">
    <property type="entry name" value="Nuclear_GTPase_SLIP-GC"/>
</dbReference>
<dbReference type="InterPro" id="IPR056024">
    <property type="entry name" value="DUF7605"/>
</dbReference>
<organism evidence="4 5">
    <name type="scientific">Gekko japonicus</name>
    <name type="common">Schlegel's Japanese gecko</name>
    <dbReference type="NCBI Taxonomy" id="146911"/>
    <lineage>
        <taxon>Eukaryota</taxon>
        <taxon>Metazoa</taxon>
        <taxon>Chordata</taxon>
        <taxon>Craniata</taxon>
        <taxon>Vertebrata</taxon>
        <taxon>Euteleostomi</taxon>
        <taxon>Lepidosauria</taxon>
        <taxon>Squamata</taxon>
        <taxon>Bifurcata</taxon>
        <taxon>Gekkota</taxon>
        <taxon>Gekkonidae</taxon>
        <taxon>Gekkoninae</taxon>
        <taxon>Gekko</taxon>
    </lineage>
</organism>
<name>A0ABM1KAA6_GEKJA</name>
<dbReference type="PANTHER" id="PTHR47308:SF1">
    <property type="entry name" value="NUCLEAR GTPASE SLIP-GC"/>
    <property type="match status" value="1"/>
</dbReference>
<dbReference type="RefSeq" id="XP_015270643.1">
    <property type="nucleotide sequence ID" value="XM_015415157.1"/>
</dbReference>
<evidence type="ECO:0000313" key="4">
    <source>
        <dbReference type="Proteomes" id="UP000694871"/>
    </source>
</evidence>
<feature type="region of interest" description="Disordered" evidence="1">
    <location>
        <begin position="1"/>
        <end position="47"/>
    </location>
</feature>
<feature type="compositionally biased region" description="Polar residues" evidence="1">
    <location>
        <begin position="1"/>
        <end position="12"/>
    </location>
</feature>
<keyword evidence="4" id="KW-1185">Reference proteome</keyword>
<evidence type="ECO:0000256" key="1">
    <source>
        <dbReference type="SAM" id="MobiDB-lite"/>
    </source>
</evidence>
<proteinExistence type="predicted"/>
<gene>
    <name evidence="5" type="primary">LOC107113786</name>
</gene>
<feature type="domain" description="Dynamin N-terminal" evidence="2">
    <location>
        <begin position="109"/>
        <end position="333"/>
    </location>
</feature>
<dbReference type="Pfam" id="PF24564">
    <property type="entry name" value="DUF7605"/>
    <property type="match status" value="1"/>
</dbReference>
<protein>
    <submittedName>
        <fullName evidence="5">Nuclear GTPase SLIP-GC-like</fullName>
    </submittedName>
</protein>
<dbReference type="Gene3D" id="3.40.50.300">
    <property type="entry name" value="P-loop containing nucleotide triphosphate hydrolases"/>
    <property type="match status" value="2"/>
</dbReference>
<dbReference type="SUPFAM" id="SSF52540">
    <property type="entry name" value="P-loop containing nucleoside triphosphate hydrolases"/>
    <property type="match status" value="1"/>
</dbReference>
<dbReference type="GeneID" id="107113786"/>
<dbReference type="Pfam" id="PF00350">
    <property type="entry name" value="Dynamin_N"/>
    <property type="match status" value="1"/>
</dbReference>
<evidence type="ECO:0000259" key="3">
    <source>
        <dbReference type="Pfam" id="PF24564"/>
    </source>
</evidence>
<dbReference type="InterPro" id="IPR027417">
    <property type="entry name" value="P-loop_NTPase"/>
</dbReference>
<sequence>MASKNPTASTTDEMLLSPKHPRGAEGENSFETPCKRQKKSDKYKAFDPEEKEKLKKYETCESQTRKVLNKTYDKLFDDLSRDDAQKEIIYLKRRLATLKKKTSLDPIRIGFLGRTGAGKTSLLNAILGKNLFLPVSGSSVCTSCVVKVSTNRTDQYEATIHLLTDDEWKEELKNLVEILSKNGHDDDDDDDDDGCVNDAIEKLHALYGEGAKDNNYEVLLQTNLQVTVPAKRIISLKAQQAEELSRKLDPYIRVRDEGTEGLWPLIKYVEVTIPGSEILPEGVIFLDIPGTGDFNVKRDEMWKQSINTCSVIWIISDIERTQGEKIQAKLLEESIKAFPGGVCTDIAMVVTKSDKMDLDEYRSERKNKDFPLENEHDAILERNQDLKNKKERFIKEKLQRKLPLDSEVLKKDKLVYTVSAREFWNPKHLSPEETEIPELRDYLRKIYLKEKQKLVKDYVTEVCGIHRLAKNFCSTPQLEDQIFQESGVKELMLKDINPLEKHLEKRFDEIQQPLRESVEHARKNYKNTVNKLLTRDEGYRGYHRTLKAVCLKDGIYASRRFARIDFNESLAKPIYHKVDTIFGSLFRTQNATRTSLWSHLEMFKNEVQSKIRQTGKNKHLPNNSRKIEIFIQETNVILKKLEKQILWSKSSIYQSLSVSIQSDLKPCYKAASKAKGQGSYEQMKKILMEGIENEVKNQMFEKAQSKMEKQFHQLKREILEKLKEKISIVFSLVFLKQERAAVHLADIDPECKEIHEIYFKLQYDN</sequence>